<sequence>MVTMGCRFGADGEGKRVDDVGVGILCGGVVSWEMNSDPGRSIQLLYDQRHATRSATTGSKRRKVGPFLEGQH</sequence>
<feature type="region of interest" description="Disordered" evidence="1">
    <location>
        <begin position="50"/>
        <end position="72"/>
    </location>
</feature>
<dbReference type="EMBL" id="JANQDX010000018">
    <property type="protein sequence ID" value="KAL0906414.1"/>
    <property type="molecule type" value="Genomic_DNA"/>
</dbReference>
<accession>A0ABD0U3B5</accession>
<proteinExistence type="predicted"/>
<name>A0ABD0U3B5_DENTH</name>
<reference evidence="2 3" key="1">
    <citation type="journal article" date="2024" name="Plant Biotechnol. J.">
        <title>Dendrobium thyrsiflorum genome and its molecular insights into genes involved in important horticultural traits.</title>
        <authorList>
            <person name="Chen B."/>
            <person name="Wang J.Y."/>
            <person name="Zheng P.J."/>
            <person name="Li K.L."/>
            <person name="Liang Y.M."/>
            <person name="Chen X.F."/>
            <person name="Zhang C."/>
            <person name="Zhao X."/>
            <person name="He X."/>
            <person name="Zhang G.Q."/>
            <person name="Liu Z.J."/>
            <person name="Xu Q."/>
        </authorList>
    </citation>
    <scope>NUCLEOTIDE SEQUENCE [LARGE SCALE GENOMIC DNA]</scope>
    <source>
        <strain evidence="2">GZMU011</strain>
    </source>
</reference>
<evidence type="ECO:0000313" key="3">
    <source>
        <dbReference type="Proteomes" id="UP001552299"/>
    </source>
</evidence>
<organism evidence="2 3">
    <name type="scientific">Dendrobium thyrsiflorum</name>
    <name type="common">Pinecone-like raceme dendrobium</name>
    <name type="synonym">Orchid</name>
    <dbReference type="NCBI Taxonomy" id="117978"/>
    <lineage>
        <taxon>Eukaryota</taxon>
        <taxon>Viridiplantae</taxon>
        <taxon>Streptophyta</taxon>
        <taxon>Embryophyta</taxon>
        <taxon>Tracheophyta</taxon>
        <taxon>Spermatophyta</taxon>
        <taxon>Magnoliopsida</taxon>
        <taxon>Liliopsida</taxon>
        <taxon>Asparagales</taxon>
        <taxon>Orchidaceae</taxon>
        <taxon>Epidendroideae</taxon>
        <taxon>Malaxideae</taxon>
        <taxon>Dendrobiinae</taxon>
        <taxon>Dendrobium</taxon>
    </lineage>
</organism>
<dbReference type="Proteomes" id="UP001552299">
    <property type="component" value="Unassembled WGS sequence"/>
</dbReference>
<keyword evidence="3" id="KW-1185">Reference proteome</keyword>
<evidence type="ECO:0000313" key="2">
    <source>
        <dbReference type="EMBL" id="KAL0906414.1"/>
    </source>
</evidence>
<protein>
    <submittedName>
        <fullName evidence="2">Uncharacterized protein</fullName>
    </submittedName>
</protein>
<evidence type="ECO:0000256" key="1">
    <source>
        <dbReference type="SAM" id="MobiDB-lite"/>
    </source>
</evidence>
<gene>
    <name evidence="2" type="ORF">M5K25_024909</name>
</gene>
<dbReference type="AlphaFoldDB" id="A0ABD0U3B5"/>
<comment type="caution">
    <text evidence="2">The sequence shown here is derived from an EMBL/GenBank/DDBJ whole genome shotgun (WGS) entry which is preliminary data.</text>
</comment>